<dbReference type="SUPFAM" id="SSF103481">
    <property type="entry name" value="Multidrug resistance efflux transporter EmrE"/>
    <property type="match status" value="1"/>
</dbReference>
<evidence type="ECO:0000313" key="3">
    <source>
        <dbReference type="Proteomes" id="UP001470230"/>
    </source>
</evidence>
<feature type="transmembrane region" description="Helical" evidence="1">
    <location>
        <begin position="353"/>
        <end position="371"/>
    </location>
</feature>
<feature type="transmembrane region" description="Helical" evidence="1">
    <location>
        <begin position="167"/>
        <end position="185"/>
    </location>
</feature>
<organism evidence="2 3">
    <name type="scientific">Tritrichomonas musculus</name>
    <dbReference type="NCBI Taxonomy" id="1915356"/>
    <lineage>
        <taxon>Eukaryota</taxon>
        <taxon>Metamonada</taxon>
        <taxon>Parabasalia</taxon>
        <taxon>Tritrichomonadida</taxon>
        <taxon>Tritrichomonadidae</taxon>
        <taxon>Tritrichomonas</taxon>
    </lineage>
</organism>
<feature type="transmembrane region" description="Helical" evidence="1">
    <location>
        <begin position="106"/>
        <end position="131"/>
    </location>
</feature>
<feature type="transmembrane region" description="Helical" evidence="1">
    <location>
        <begin position="282"/>
        <end position="304"/>
    </location>
</feature>
<keyword evidence="1" id="KW-0472">Membrane</keyword>
<dbReference type="InterPro" id="IPR037185">
    <property type="entry name" value="EmrE-like"/>
</dbReference>
<dbReference type="PANTHER" id="PTHR13146:SF3">
    <property type="entry name" value="EAMA DOMAIN-CONTAINING PROTEIN"/>
    <property type="match status" value="1"/>
</dbReference>
<name>A0ABR2IZN8_9EUKA</name>
<feature type="transmembrane region" description="Helical" evidence="1">
    <location>
        <begin position="316"/>
        <end position="333"/>
    </location>
</feature>
<dbReference type="EMBL" id="JAPFFF010000014">
    <property type="protein sequence ID" value="KAK8871114.1"/>
    <property type="molecule type" value="Genomic_DNA"/>
</dbReference>
<accession>A0ABR2IZN8</accession>
<gene>
    <name evidence="2" type="ORF">M9Y10_009027</name>
</gene>
<evidence type="ECO:0000313" key="2">
    <source>
        <dbReference type="EMBL" id="KAK8871114.1"/>
    </source>
</evidence>
<proteinExistence type="predicted"/>
<evidence type="ECO:0000256" key="1">
    <source>
        <dbReference type="SAM" id="Phobius"/>
    </source>
</evidence>
<keyword evidence="1" id="KW-0812">Transmembrane</keyword>
<feature type="transmembrane region" description="Helical" evidence="1">
    <location>
        <begin position="238"/>
        <end position="256"/>
    </location>
</feature>
<keyword evidence="1" id="KW-1133">Transmembrane helix</keyword>
<evidence type="ECO:0008006" key="4">
    <source>
        <dbReference type="Google" id="ProtNLM"/>
    </source>
</evidence>
<sequence length="413" mass="46705">MSEATAGQKIFVISGMLFFGTATTIFRKLIYDQRAVGDPKYGGMHNFNKPWFLTVNMFVGMALALFAYEIELYIKRRKDKKSKIDNSQLLDQIGQNSKKESSFKELFFLIAAPSVCDILATILGNIGLLFIEASVWQMLRGSMVIFSTIFSHFILKRYHMAYKWWSVFIVVSALIIVGLGAVLELGVGKAGVSKGKVIFSIFITIIAQVFQASEIVLNDFILHEKTASPIMTVGIEGLWGTLICAGLFMPIAHYAFQNMDDGNGIHEDTWDSFLMLKENPTLVLFNILYLLINLAKNLMAMYVIKVTSAVMRTIVEGLRTLFIWVFQVIMYYSMLGTAVGNHHPDLGEEWNKWSWMELGGFALLFTGMLTYNRILIIPGFKYEDKDNKQLENSMISKEPTSDPLLEQVMKNST</sequence>
<feature type="transmembrane region" description="Helical" evidence="1">
    <location>
        <begin position="137"/>
        <end position="155"/>
    </location>
</feature>
<dbReference type="Proteomes" id="UP001470230">
    <property type="component" value="Unassembled WGS sequence"/>
</dbReference>
<comment type="caution">
    <text evidence="2">The sequence shown here is derived from an EMBL/GenBank/DDBJ whole genome shotgun (WGS) entry which is preliminary data.</text>
</comment>
<feature type="transmembrane region" description="Helical" evidence="1">
    <location>
        <begin position="197"/>
        <end position="217"/>
    </location>
</feature>
<feature type="transmembrane region" description="Helical" evidence="1">
    <location>
        <begin position="12"/>
        <end position="31"/>
    </location>
</feature>
<feature type="transmembrane region" description="Helical" evidence="1">
    <location>
        <begin position="51"/>
        <end position="74"/>
    </location>
</feature>
<reference evidence="2 3" key="1">
    <citation type="submission" date="2024-04" db="EMBL/GenBank/DDBJ databases">
        <title>Tritrichomonas musculus Genome.</title>
        <authorList>
            <person name="Alves-Ferreira E."/>
            <person name="Grigg M."/>
            <person name="Lorenzi H."/>
            <person name="Galac M."/>
        </authorList>
    </citation>
    <scope>NUCLEOTIDE SEQUENCE [LARGE SCALE GENOMIC DNA]</scope>
    <source>
        <strain evidence="2 3">EAF2021</strain>
    </source>
</reference>
<dbReference type="PANTHER" id="PTHR13146">
    <property type="match status" value="1"/>
</dbReference>
<protein>
    <recommendedName>
        <fullName evidence="4">Integral membrane protein</fullName>
    </recommendedName>
</protein>
<keyword evidence="3" id="KW-1185">Reference proteome</keyword>